<dbReference type="EMBL" id="RQYF01000063">
    <property type="protein sequence ID" value="RRD88959.1"/>
    <property type="molecule type" value="Genomic_DNA"/>
</dbReference>
<evidence type="ECO:0000259" key="4">
    <source>
        <dbReference type="Pfam" id="PF02357"/>
    </source>
</evidence>
<dbReference type="InterPro" id="IPR036735">
    <property type="entry name" value="NGN_dom_sf"/>
</dbReference>
<keyword evidence="3" id="KW-0804">Transcription</keyword>
<proteinExistence type="predicted"/>
<comment type="caution">
    <text evidence="5">The sequence shown here is derived from an EMBL/GenBank/DDBJ whole genome shotgun (WGS) entry which is preliminary data.</text>
</comment>
<dbReference type="GO" id="GO:0006354">
    <property type="term" value="P:DNA-templated transcription elongation"/>
    <property type="evidence" value="ECO:0007669"/>
    <property type="project" value="InterPro"/>
</dbReference>
<dbReference type="AlphaFoldDB" id="A0A3P2A0W1"/>
<dbReference type="InterPro" id="IPR006645">
    <property type="entry name" value="NGN-like_dom"/>
</dbReference>
<sequence>MKIAPVAETDDAVGISFSDKKPETKQWYIAIVGNNSERICRDKLEARIVRQADDAKDYEVYVPVRQELRVRADGKRRTVERILFPAMLFIRCTEQQRRRDIVHLPYIKRFMVNIAAKRTDSGMRSVAVIPDSQMRSLKRMVNDGDGEIAIEPIDIPLGAKVRVNGGKLMGLEGYVLETGDGKTNLVIRVDMLGCAKMEIAGELIEVIGM</sequence>
<evidence type="ECO:0000256" key="2">
    <source>
        <dbReference type="ARBA" id="ARBA00023015"/>
    </source>
</evidence>
<evidence type="ECO:0000256" key="1">
    <source>
        <dbReference type="ARBA" id="ARBA00022814"/>
    </source>
</evidence>
<keyword evidence="2" id="KW-0805">Transcription regulation</keyword>
<keyword evidence="6" id="KW-1185">Reference proteome</keyword>
<keyword evidence="1" id="KW-0889">Transcription antitermination</keyword>
<evidence type="ECO:0000313" key="5">
    <source>
        <dbReference type="EMBL" id="RRD88959.1"/>
    </source>
</evidence>
<dbReference type="SUPFAM" id="SSF82679">
    <property type="entry name" value="N-utilization substance G protein NusG, N-terminal domain"/>
    <property type="match status" value="1"/>
</dbReference>
<dbReference type="Gene3D" id="3.30.70.940">
    <property type="entry name" value="NusG, N-terminal domain"/>
    <property type="match status" value="1"/>
</dbReference>
<organism evidence="5 6">
    <name type="scientific">Prevotella heparinolytica</name>
    <dbReference type="NCBI Taxonomy" id="28113"/>
    <lineage>
        <taxon>Bacteria</taxon>
        <taxon>Pseudomonadati</taxon>
        <taxon>Bacteroidota</taxon>
        <taxon>Bacteroidia</taxon>
        <taxon>Bacteroidales</taxon>
        <taxon>Bacteroidaceae</taxon>
        <taxon>Bacteroides</taxon>
    </lineage>
</organism>
<dbReference type="PANTHER" id="PTHR30265">
    <property type="entry name" value="RHO-INTERACTING TRANSCRIPTION TERMINATION FACTOR NUSG"/>
    <property type="match status" value="1"/>
</dbReference>
<dbReference type="GO" id="GO:0031564">
    <property type="term" value="P:transcription antitermination"/>
    <property type="evidence" value="ECO:0007669"/>
    <property type="project" value="UniProtKB-KW"/>
</dbReference>
<protein>
    <submittedName>
        <fullName evidence="5">Transcriptional regulator</fullName>
    </submittedName>
</protein>
<name>A0A3P2A0W1_9BACE</name>
<dbReference type="InterPro" id="IPR043425">
    <property type="entry name" value="NusG-like"/>
</dbReference>
<reference evidence="5 6" key="1">
    <citation type="submission" date="2018-11" db="EMBL/GenBank/DDBJ databases">
        <title>Genomes From Bacteria Associated with the Canine Oral Cavity: a Test Case for Automated Genome-Based Taxonomic Assignment.</title>
        <authorList>
            <person name="Coil D.A."/>
            <person name="Jospin G."/>
            <person name="Darling A.E."/>
            <person name="Wallis C."/>
            <person name="Davis I.J."/>
            <person name="Harris S."/>
            <person name="Eisen J.A."/>
            <person name="Holcombe L.J."/>
            <person name="O'Flynn C."/>
        </authorList>
    </citation>
    <scope>NUCLEOTIDE SEQUENCE [LARGE SCALE GENOMIC DNA]</scope>
    <source>
        <strain evidence="5 6">OH1047_COT-310</strain>
    </source>
</reference>
<dbReference type="CDD" id="cd09895">
    <property type="entry name" value="NGN_SP_UpxY"/>
    <property type="match status" value="1"/>
</dbReference>
<dbReference type="Pfam" id="PF02357">
    <property type="entry name" value="NusG"/>
    <property type="match status" value="1"/>
</dbReference>
<dbReference type="Proteomes" id="UP000279562">
    <property type="component" value="Unassembled WGS sequence"/>
</dbReference>
<feature type="domain" description="NusG-like N-terminal" evidence="4">
    <location>
        <begin position="25"/>
        <end position="137"/>
    </location>
</feature>
<gene>
    <name evidence="5" type="ORF">EII33_10925</name>
</gene>
<evidence type="ECO:0000313" key="6">
    <source>
        <dbReference type="Proteomes" id="UP000279562"/>
    </source>
</evidence>
<dbReference type="PANTHER" id="PTHR30265:SF4">
    <property type="entry name" value="KOW MOTIF FAMILY PROTEIN, EXPRESSED"/>
    <property type="match status" value="1"/>
</dbReference>
<evidence type="ECO:0000256" key="3">
    <source>
        <dbReference type="ARBA" id="ARBA00023163"/>
    </source>
</evidence>
<accession>A0A3P2A0W1</accession>